<sequence>MEIFTLNRSNSGINEVIKKIISIIKNLDTYFFERYELIEAILISIISKQHMILIGEPGLAKTAILKALAKHINGMKLFDYQMTPYTEINDLLSNNPTNKGKGIDKCEIILMDEFFKGKSSTLNSLLSIMNERVLYNPEPVNIPLISLFATSNEKPDKSVSSNLLPLYDRFLLRKEVLPITDKDNFKNLLKLNEEYSFNNINLELDDLKKIIMVSKEINIAEDIYNLIFSIREELKNRQVIVSDRRWRDTVKIIKAKALLENRNFVSVNDIKSMESSMWTYYSDIRTVRNIINKFT</sequence>
<reference evidence="3 4" key="1">
    <citation type="journal article" date="2019" name="ISME J.">
        <title>Insights into ecological role of a new deltaproteobacterial order Candidatus Acidulodesulfobacterales by metagenomics and metatranscriptomics.</title>
        <authorList>
            <person name="Tan S."/>
            <person name="Liu J."/>
            <person name="Fang Y."/>
            <person name="Hedlund B.P."/>
            <person name="Lian Z.H."/>
            <person name="Huang L.Y."/>
            <person name="Li J.T."/>
            <person name="Huang L.N."/>
            <person name="Li W.J."/>
            <person name="Jiang H.C."/>
            <person name="Dong H.L."/>
            <person name="Shu W.S."/>
        </authorList>
    </citation>
    <scope>NUCLEOTIDE SEQUENCE [LARGE SCALE GENOMIC DNA]</scope>
    <source>
        <strain evidence="3">AP1</strain>
    </source>
</reference>
<dbReference type="AlphaFoldDB" id="A0A519BLL2"/>
<evidence type="ECO:0000259" key="1">
    <source>
        <dbReference type="Pfam" id="PF17868"/>
    </source>
</evidence>
<dbReference type="InterPro" id="IPR027417">
    <property type="entry name" value="P-loop_NTPase"/>
</dbReference>
<name>A0A519BLL2_9DELT</name>
<dbReference type="PIRSF" id="PIRSF002849">
    <property type="entry name" value="AAA_ATPase_chaperone_MoxR_prd"/>
    <property type="match status" value="1"/>
</dbReference>
<dbReference type="SUPFAM" id="SSF52540">
    <property type="entry name" value="P-loop containing nucleoside triphosphate hydrolases"/>
    <property type="match status" value="1"/>
</dbReference>
<feature type="domain" description="ATPase RavA-like AAA lid" evidence="1">
    <location>
        <begin position="222"/>
        <end position="291"/>
    </location>
</feature>
<dbReference type="Gene3D" id="3.40.50.300">
    <property type="entry name" value="P-loop containing nucleotide triphosphate hydrolases"/>
    <property type="match status" value="1"/>
</dbReference>
<dbReference type="PANTHER" id="PTHR32204:SF0">
    <property type="entry name" value="ATPASE RAVA"/>
    <property type="match status" value="1"/>
</dbReference>
<dbReference type="InterPro" id="IPR045427">
    <property type="entry name" value="MoxR"/>
</dbReference>
<evidence type="ECO:0000313" key="3">
    <source>
        <dbReference type="EMBL" id="RZD18126.1"/>
    </source>
</evidence>
<dbReference type="Proteomes" id="UP000319296">
    <property type="component" value="Unassembled WGS sequence"/>
</dbReference>
<dbReference type="Pfam" id="PF17868">
    <property type="entry name" value="AAA_lid_8"/>
    <property type="match status" value="1"/>
</dbReference>
<protein>
    <submittedName>
        <fullName evidence="3">MoxR family ATPase</fullName>
    </submittedName>
</protein>
<dbReference type="Pfam" id="PF20030">
    <property type="entry name" value="bpMoxR"/>
    <property type="match status" value="1"/>
</dbReference>
<dbReference type="PANTHER" id="PTHR32204">
    <property type="entry name" value="ATPASE RAVA"/>
    <property type="match status" value="1"/>
</dbReference>
<gene>
    <name evidence="3" type="ORF">EVG15_07770</name>
</gene>
<organism evidence="3 4">
    <name type="scientific">Candidatus Acididesulfobacter diazotrophicus</name>
    <dbReference type="NCBI Taxonomy" id="2597226"/>
    <lineage>
        <taxon>Bacteria</taxon>
        <taxon>Deltaproteobacteria</taxon>
        <taxon>Candidatus Acidulodesulfobacterales</taxon>
        <taxon>Candidatus Acididesulfobacter</taxon>
    </lineage>
</organism>
<dbReference type="InterPro" id="IPR050513">
    <property type="entry name" value="RavA_ATPases"/>
</dbReference>
<dbReference type="EMBL" id="SGBB01000014">
    <property type="protein sequence ID" value="RZD18126.1"/>
    <property type="molecule type" value="Genomic_DNA"/>
</dbReference>
<accession>A0A519BLL2</accession>
<proteinExistence type="predicted"/>
<dbReference type="InterPro" id="IPR041538">
    <property type="entry name" value="RavA-like_AAA_lid"/>
</dbReference>
<feature type="domain" description="MoxR" evidence="2">
    <location>
        <begin position="19"/>
        <end position="190"/>
    </location>
</feature>
<evidence type="ECO:0000313" key="4">
    <source>
        <dbReference type="Proteomes" id="UP000319296"/>
    </source>
</evidence>
<evidence type="ECO:0000259" key="2">
    <source>
        <dbReference type="Pfam" id="PF20030"/>
    </source>
</evidence>
<comment type="caution">
    <text evidence="3">The sequence shown here is derived from an EMBL/GenBank/DDBJ whole genome shotgun (WGS) entry which is preliminary data.</text>
</comment>